<keyword evidence="7" id="KW-1185">Reference proteome</keyword>
<evidence type="ECO:0000313" key="4">
    <source>
        <dbReference type="EMBL" id="MBB1254778.1"/>
    </source>
</evidence>
<dbReference type="Proteomes" id="UP000517765">
    <property type="component" value="Unassembled WGS sequence"/>
</dbReference>
<organism evidence="6 7">
    <name type="scientific">Streptomyces alkaliterrae</name>
    <dbReference type="NCBI Taxonomy" id="2213162"/>
    <lineage>
        <taxon>Bacteria</taxon>
        <taxon>Bacillati</taxon>
        <taxon>Actinomycetota</taxon>
        <taxon>Actinomycetes</taxon>
        <taxon>Kitasatosporales</taxon>
        <taxon>Streptomycetaceae</taxon>
        <taxon>Streptomyces</taxon>
    </lineage>
</organism>
<dbReference type="AlphaFoldDB" id="A0A5P0YTG4"/>
<dbReference type="InterPro" id="IPR050922">
    <property type="entry name" value="LytR/CpsA/Psr_CW_biosynth"/>
</dbReference>
<evidence type="ECO:0000259" key="2">
    <source>
        <dbReference type="Pfam" id="PF03816"/>
    </source>
</evidence>
<comment type="similarity">
    <text evidence="1">Belongs to the LytR/CpsA/Psr (LCP) family.</text>
</comment>
<gene>
    <name evidence="6" type="ORF">FNX44_015290</name>
    <name evidence="4" type="ORF">H3146_15640</name>
    <name evidence="5" type="ORF">H3147_20500</name>
</gene>
<dbReference type="EMBL" id="JABJXA010000150">
    <property type="protein sequence ID" value="MBB1261184.1"/>
    <property type="molecule type" value="Genomic_DNA"/>
</dbReference>
<dbReference type="InterPro" id="IPR027381">
    <property type="entry name" value="LytR/CpsA/Psr_C"/>
</dbReference>
<dbReference type="Pfam" id="PF13399">
    <property type="entry name" value="LytR_C"/>
    <property type="match status" value="1"/>
</dbReference>
<dbReference type="EMBL" id="VJYK02000149">
    <property type="protein sequence ID" value="MQS03210.1"/>
    <property type="molecule type" value="Genomic_DNA"/>
</dbReference>
<evidence type="ECO:0000313" key="6">
    <source>
        <dbReference type="EMBL" id="MQS03210.1"/>
    </source>
</evidence>
<reference evidence="6 7" key="1">
    <citation type="submission" date="2019-10" db="EMBL/GenBank/DDBJ databases">
        <title>Streptomyces sp. nov., a novel actinobacterium isolated from alkaline environment.</title>
        <authorList>
            <person name="Golinska P."/>
        </authorList>
    </citation>
    <scope>NUCLEOTIDE SEQUENCE [LARGE SCALE GENOMIC DNA]</scope>
    <source>
        <strain evidence="6 7">OF1</strain>
    </source>
</reference>
<evidence type="ECO:0000313" key="8">
    <source>
        <dbReference type="Proteomes" id="UP000517765"/>
    </source>
</evidence>
<evidence type="ECO:0000256" key="1">
    <source>
        <dbReference type="ARBA" id="ARBA00006068"/>
    </source>
</evidence>
<evidence type="ECO:0000313" key="5">
    <source>
        <dbReference type="EMBL" id="MBB1261184.1"/>
    </source>
</evidence>
<accession>A0A5P0YTG4</accession>
<dbReference type="PANTHER" id="PTHR33392:SF6">
    <property type="entry name" value="POLYISOPRENYL-TEICHOIC ACID--PEPTIDOGLYCAN TEICHOIC ACID TRANSFERASE TAGU"/>
    <property type="match status" value="1"/>
</dbReference>
<evidence type="ECO:0000313" key="7">
    <source>
        <dbReference type="Proteomes" id="UP000320857"/>
    </source>
</evidence>
<dbReference type="InterPro" id="IPR004474">
    <property type="entry name" value="LytR_CpsA_psr"/>
</dbReference>
<feature type="domain" description="LytR/CpsA/Psr regulator C-terminal" evidence="3">
    <location>
        <begin position="348"/>
        <end position="432"/>
    </location>
</feature>
<feature type="domain" description="Cell envelope-related transcriptional attenuator" evidence="2">
    <location>
        <begin position="79"/>
        <end position="241"/>
    </location>
</feature>
<comment type="caution">
    <text evidence="6">The sequence shown here is derived from an EMBL/GenBank/DDBJ whole genome shotgun (WGS) entry which is preliminary data.</text>
</comment>
<evidence type="ECO:0000259" key="3">
    <source>
        <dbReference type="Pfam" id="PF13399"/>
    </source>
</evidence>
<reference evidence="4" key="3">
    <citation type="journal article" name="Syst. Appl. Microbiol.">
        <title>Streptomyces alkaliterrae sp. nov., isolated from an alkaline soil, and emended descriptions of Streptomyces alkaliphilus, Streptomyces calidiresistens and Streptomyces durbertensis.</title>
        <authorList>
            <person name="Swiecimska M."/>
            <person name="Golinska P."/>
            <person name="Nouioui I."/>
            <person name="Wypij M."/>
            <person name="Rai M."/>
            <person name="Sangal V."/>
            <person name="Goodfellow M."/>
        </authorList>
    </citation>
    <scope>NUCLEOTIDE SEQUENCE</scope>
    <source>
        <strain evidence="4">OF3</strain>
        <strain evidence="5">OF8</strain>
    </source>
</reference>
<dbReference type="Proteomes" id="UP000320857">
    <property type="component" value="Unassembled WGS sequence"/>
</dbReference>
<dbReference type="Pfam" id="PF03816">
    <property type="entry name" value="LytR_cpsA_psr"/>
    <property type="match status" value="1"/>
</dbReference>
<dbReference type="Proteomes" id="UP000525686">
    <property type="component" value="Unassembled WGS sequence"/>
</dbReference>
<proteinExistence type="inferred from homology"/>
<protein>
    <submittedName>
        <fullName evidence="4">LCP family protein</fullName>
    </submittedName>
    <submittedName>
        <fullName evidence="6">LytR family transcriptional regulator</fullName>
    </submittedName>
</protein>
<sequence length="437" mass="46644">MTAWTAGTLAAVLLAGGGIVGYVYHRLDGNIDAADLEGRLGDNRPASLSPGAKNILVVGSDSRDGMGDKYGKGFTTMQSDTLMVVHIAANREWATVVSLPRDSWVEIPTCQQDDGRSSRPHHSKINEAYALGGMNGDVSGAAACAIRTVEHNTGLRIDHFMSMDFQGFKGMVDAVDGVEVCPEEAIDDKKAHLKMDAGCQTIKGEKALGYVRARYSLGDGSDTSRIGRQQEFMSSLAKKAQSKLNDPKALFDFMEAFTSSLTTDRELAGVRPLYDLARSVQKIPANRLTFLTVPNYPRERDVPTDKANVVWQYPQAEELFTSLAEDREVNKKKLEAAAEESAALTPSQVRVSVLNGTGTPGRAAEVAAQLRAAGFQVVTTGNAAVPSERTTVEYPQGLRAHASVLSGRVPGAATAAGGTLPGVLTLTIGDDFRGVRS</sequence>
<reference evidence="8 9" key="2">
    <citation type="submission" date="2020-05" db="EMBL/GenBank/DDBJ databases">
        <title>Classification of alakaliphilic streptomycetes isolated from an alkaline soil next to Lonar Crater, India and a proposal for the recognition of Streptomyces alkaliterrae sp. nov.</title>
        <authorList>
            <person name="Golinska P."/>
        </authorList>
    </citation>
    <scope>NUCLEOTIDE SEQUENCE [LARGE SCALE GENOMIC DNA]</scope>
    <source>
        <strain evidence="9">OF3</strain>
        <strain evidence="8">OF8</strain>
    </source>
</reference>
<evidence type="ECO:0000313" key="9">
    <source>
        <dbReference type="Proteomes" id="UP000525686"/>
    </source>
</evidence>
<dbReference type="Gene3D" id="3.40.630.190">
    <property type="entry name" value="LCP protein"/>
    <property type="match status" value="1"/>
</dbReference>
<dbReference type="NCBIfam" id="TIGR00350">
    <property type="entry name" value="lytR_cpsA_psr"/>
    <property type="match status" value="1"/>
</dbReference>
<dbReference type="EMBL" id="JABJWZ010000139">
    <property type="protein sequence ID" value="MBB1254778.1"/>
    <property type="molecule type" value="Genomic_DNA"/>
</dbReference>
<dbReference type="Gene3D" id="3.30.70.2390">
    <property type="match status" value="1"/>
</dbReference>
<dbReference type="PANTHER" id="PTHR33392">
    <property type="entry name" value="POLYISOPRENYL-TEICHOIC ACID--PEPTIDOGLYCAN TEICHOIC ACID TRANSFERASE TAGU"/>
    <property type="match status" value="1"/>
</dbReference>
<name>A0A5P0YTG4_9ACTN</name>